<evidence type="ECO:0000256" key="1">
    <source>
        <dbReference type="SAM" id="MobiDB-lite"/>
    </source>
</evidence>
<accession>A0A645GI95</accession>
<gene>
    <name evidence="2" type="ORF">SDC9_173116</name>
</gene>
<dbReference type="AlphaFoldDB" id="A0A645GI95"/>
<sequence>MKKWLLFVAVAAAAAFVAKKLLPAQTKDDGDIVTDVIYDETAKPVQPVEPLAAAPVPPATESSAEENAPTES</sequence>
<feature type="region of interest" description="Disordered" evidence="1">
    <location>
        <begin position="47"/>
        <end position="72"/>
    </location>
</feature>
<reference evidence="2" key="1">
    <citation type="submission" date="2019-08" db="EMBL/GenBank/DDBJ databases">
        <authorList>
            <person name="Kucharzyk K."/>
            <person name="Murdoch R.W."/>
            <person name="Higgins S."/>
            <person name="Loffler F."/>
        </authorList>
    </citation>
    <scope>NUCLEOTIDE SEQUENCE</scope>
</reference>
<dbReference type="EMBL" id="VSSQ01074973">
    <property type="protein sequence ID" value="MPN25702.1"/>
    <property type="molecule type" value="Genomic_DNA"/>
</dbReference>
<proteinExistence type="predicted"/>
<name>A0A645GI95_9ZZZZ</name>
<protein>
    <submittedName>
        <fullName evidence="2">Uncharacterized protein</fullName>
    </submittedName>
</protein>
<organism evidence="2">
    <name type="scientific">bioreactor metagenome</name>
    <dbReference type="NCBI Taxonomy" id="1076179"/>
    <lineage>
        <taxon>unclassified sequences</taxon>
        <taxon>metagenomes</taxon>
        <taxon>ecological metagenomes</taxon>
    </lineage>
</organism>
<evidence type="ECO:0000313" key="2">
    <source>
        <dbReference type="EMBL" id="MPN25702.1"/>
    </source>
</evidence>
<comment type="caution">
    <text evidence="2">The sequence shown here is derived from an EMBL/GenBank/DDBJ whole genome shotgun (WGS) entry which is preliminary data.</text>
</comment>